<keyword evidence="5" id="KW-0186">Copper</keyword>
<evidence type="ECO:0000256" key="7">
    <source>
        <dbReference type="SAM" id="SignalP"/>
    </source>
</evidence>
<evidence type="ECO:0000313" key="12">
    <source>
        <dbReference type="Proteomes" id="UP001642720"/>
    </source>
</evidence>
<evidence type="ECO:0000256" key="5">
    <source>
        <dbReference type="ARBA" id="ARBA00023008"/>
    </source>
</evidence>
<evidence type="ECO:0000259" key="9">
    <source>
        <dbReference type="Pfam" id="PF07731"/>
    </source>
</evidence>
<evidence type="ECO:0000313" key="11">
    <source>
        <dbReference type="EMBL" id="TFB03242.1"/>
    </source>
</evidence>
<feature type="chain" id="PRO_5047035930" evidence="7">
    <location>
        <begin position="34"/>
        <end position="645"/>
    </location>
</feature>
<dbReference type="PROSITE" id="PS00079">
    <property type="entry name" value="MULTICOPPER_OXIDASE1"/>
    <property type="match status" value="1"/>
</dbReference>
<dbReference type="InterPro" id="IPR008972">
    <property type="entry name" value="Cupredoxin"/>
</dbReference>
<dbReference type="InterPro" id="IPR035666">
    <property type="entry name" value="MCO_CuRO_3"/>
</dbReference>
<accession>A0ABY2H6U5</accession>
<reference evidence="11 12" key="1">
    <citation type="submission" date="2018-01" db="EMBL/GenBank/DDBJ databases">
        <title>Genome characterization of the sugarcane-associated fungus Trichoderma ghanense CCMA-1212 and their application in lignocelulose bioconversion.</title>
        <authorList>
            <person name="Steindorff A.S."/>
            <person name="Mendes T.D."/>
            <person name="Vilela E.S.D."/>
            <person name="Rodrigues D.S."/>
            <person name="Formighieri E.F."/>
            <person name="Melo I.S."/>
            <person name="Favaro L.C.L."/>
        </authorList>
    </citation>
    <scope>NUCLEOTIDE SEQUENCE [LARGE SCALE GENOMIC DNA]</scope>
    <source>
        <strain evidence="11 12">CCMA-1212</strain>
    </source>
</reference>
<dbReference type="SUPFAM" id="SSF49503">
    <property type="entry name" value="Cupredoxins"/>
    <property type="match status" value="3"/>
</dbReference>
<comment type="similarity">
    <text evidence="1">Belongs to the multicopper oxidase family.</text>
</comment>
<dbReference type="NCBIfam" id="TIGR03390">
    <property type="entry name" value="ascorbOXfungal"/>
    <property type="match status" value="1"/>
</dbReference>
<evidence type="ECO:0000259" key="10">
    <source>
        <dbReference type="Pfam" id="PF07732"/>
    </source>
</evidence>
<gene>
    <name evidence="11" type="ORF">CCMA1212_004730</name>
</gene>
<evidence type="ECO:0000256" key="3">
    <source>
        <dbReference type="ARBA" id="ARBA00022729"/>
    </source>
</evidence>
<name>A0ABY2H6U5_9HYPO</name>
<dbReference type="InterPro" id="IPR001117">
    <property type="entry name" value="Cu-oxidase_2nd"/>
</dbReference>
<evidence type="ECO:0000256" key="4">
    <source>
        <dbReference type="ARBA" id="ARBA00023002"/>
    </source>
</evidence>
<feature type="domain" description="Plastocyanin-like" evidence="9">
    <location>
        <begin position="469"/>
        <end position="602"/>
    </location>
</feature>
<keyword evidence="6" id="KW-0325">Glycoprotein</keyword>
<evidence type="ECO:0000256" key="2">
    <source>
        <dbReference type="ARBA" id="ARBA00022723"/>
    </source>
</evidence>
<proteinExistence type="inferred from homology"/>
<dbReference type="Pfam" id="PF00394">
    <property type="entry name" value="Cu-oxidase"/>
    <property type="match status" value="1"/>
</dbReference>
<dbReference type="Gene3D" id="2.60.40.420">
    <property type="entry name" value="Cupredoxins - blue copper proteins"/>
    <property type="match status" value="3"/>
</dbReference>
<evidence type="ECO:0000256" key="6">
    <source>
        <dbReference type="ARBA" id="ARBA00023180"/>
    </source>
</evidence>
<organism evidence="11 12">
    <name type="scientific">Trichoderma ghanense</name>
    <dbReference type="NCBI Taxonomy" id="65468"/>
    <lineage>
        <taxon>Eukaryota</taxon>
        <taxon>Fungi</taxon>
        <taxon>Dikarya</taxon>
        <taxon>Ascomycota</taxon>
        <taxon>Pezizomycotina</taxon>
        <taxon>Sordariomycetes</taxon>
        <taxon>Hypocreomycetidae</taxon>
        <taxon>Hypocreales</taxon>
        <taxon>Hypocreaceae</taxon>
        <taxon>Trichoderma</taxon>
    </lineage>
</organism>
<comment type="caution">
    <text evidence="11">The sequence shown here is derived from an EMBL/GenBank/DDBJ whole genome shotgun (WGS) entry which is preliminary data.</text>
</comment>
<dbReference type="Proteomes" id="UP001642720">
    <property type="component" value="Unassembled WGS sequence"/>
</dbReference>
<dbReference type="InterPro" id="IPR045087">
    <property type="entry name" value="Cu-oxidase_fam"/>
</dbReference>
<dbReference type="RefSeq" id="XP_073559443.1">
    <property type="nucleotide sequence ID" value="XM_073702024.1"/>
</dbReference>
<keyword evidence="12" id="KW-1185">Reference proteome</keyword>
<dbReference type="PANTHER" id="PTHR11709:SF394">
    <property type="entry name" value="FI03373P-RELATED"/>
    <property type="match status" value="1"/>
</dbReference>
<keyword evidence="2" id="KW-0479">Metal-binding</keyword>
<dbReference type="EMBL" id="PPTA01000005">
    <property type="protein sequence ID" value="TFB03242.1"/>
    <property type="molecule type" value="Genomic_DNA"/>
</dbReference>
<feature type="domain" description="Plastocyanin-like" evidence="10">
    <location>
        <begin position="121"/>
        <end position="187"/>
    </location>
</feature>
<dbReference type="InterPro" id="IPR017762">
    <property type="entry name" value="Multicopper_oxidase_fun"/>
</dbReference>
<dbReference type="InterPro" id="IPR002355">
    <property type="entry name" value="Cu_oxidase_Cu_BS"/>
</dbReference>
<dbReference type="PROSITE" id="PS00080">
    <property type="entry name" value="MULTICOPPER_OXIDASE2"/>
    <property type="match status" value="1"/>
</dbReference>
<evidence type="ECO:0000259" key="8">
    <source>
        <dbReference type="Pfam" id="PF00394"/>
    </source>
</evidence>
<dbReference type="GeneID" id="300576474"/>
<protein>
    <submittedName>
        <fullName evidence="11">L-ascorbate oxidase</fullName>
    </submittedName>
</protein>
<dbReference type="InterPro" id="IPR011706">
    <property type="entry name" value="Cu-oxidase_C"/>
</dbReference>
<dbReference type="PANTHER" id="PTHR11709">
    <property type="entry name" value="MULTI-COPPER OXIDASE"/>
    <property type="match status" value="1"/>
</dbReference>
<keyword evidence="4" id="KW-0560">Oxidoreductase</keyword>
<dbReference type="CDD" id="cd13895">
    <property type="entry name" value="CuRO_3_AAO_like_2"/>
    <property type="match status" value="1"/>
</dbReference>
<feature type="signal peptide" evidence="7">
    <location>
        <begin position="1"/>
        <end position="33"/>
    </location>
</feature>
<dbReference type="Pfam" id="PF07731">
    <property type="entry name" value="Cu-oxidase_2"/>
    <property type="match status" value="1"/>
</dbReference>
<evidence type="ECO:0000256" key="1">
    <source>
        <dbReference type="ARBA" id="ARBA00010609"/>
    </source>
</evidence>
<dbReference type="Pfam" id="PF07732">
    <property type="entry name" value="Cu-oxidase_3"/>
    <property type="match status" value="1"/>
</dbReference>
<dbReference type="InterPro" id="IPR011707">
    <property type="entry name" value="Cu-oxidase-like_N"/>
</dbReference>
<sequence length="645" mass="72442">MRAANAPRANTWRLISAGFLLVFLSRIVGPAAATTSPQVHDDTFVPDHVLRVTSEEIGIGGIRRYSTLINGTLPGPEIHIPEDKVVWIRVYNDMGDGNLTMVRMATHYNIPNPIFLRSAPSPHWHGLAQAAAPFSDGSPMASQWPIPPQHYFDYELKTPRGTSGTYFYHSHVGFATGTANGPLIVDDDLGSGPYPVDGDRIVHIHELFNETDHTIAEGLRATPFVWSGETGGFLVNGNTISDYPIVDRASAKLSVIEVDPGKLYRFRIIGATALSYAAFAFQNHTDMRIIEADGHYTKPYETALMQVGSGQRFSVLFRAKPCAELEALRKLDFYLQLETRDRPTSVVSYAVLRYRNTCANMKHRHIHDLRVSTTALPRIRPLDLPPTVEGFLDYQLQPLHPNDFPADSEVSRRIFVNSQQRIDGYFLWTDNSVSWTDDHFQRSPFISPDEPYLVSLYKNASRFLPDFQASVSNYGLDPATKTYPAKLGEVIDIIFQQVGAHSYDGSPDGGLETHPWHAHGEHFYDIGGGPGVYSDKVARQLRRGTQPVLRDTTMLFRYTAHVQPDQPWGWRAWRLRVRTPGVWMIHCHTLQHMVMGMQTVWVFGDAEDILDVKYPDVTGYLEYGGNVNGNSSHYVEAVHYFDAGD</sequence>
<dbReference type="InterPro" id="IPR033138">
    <property type="entry name" value="Cu_oxidase_CS"/>
</dbReference>
<feature type="domain" description="Plastocyanin-like" evidence="8">
    <location>
        <begin position="201"/>
        <end position="321"/>
    </location>
</feature>
<keyword evidence="3 7" id="KW-0732">Signal</keyword>